<gene>
    <name evidence="6" type="ORF">MCB1EB_0344</name>
</gene>
<dbReference type="EMBL" id="AP018150">
    <property type="protein sequence ID" value="BBE08505.1"/>
    <property type="molecule type" value="Genomic_DNA"/>
</dbReference>
<keyword evidence="5" id="KW-0472">Membrane</keyword>
<dbReference type="Proteomes" id="UP000282597">
    <property type="component" value="Chromosome"/>
</dbReference>
<keyword evidence="7" id="KW-1185">Reference proteome</keyword>
<dbReference type="GO" id="GO:0016020">
    <property type="term" value="C:membrane"/>
    <property type="evidence" value="ECO:0007669"/>
    <property type="project" value="UniProtKB-SubCell"/>
</dbReference>
<evidence type="ECO:0000313" key="6">
    <source>
        <dbReference type="EMBL" id="BBE08505.1"/>
    </source>
</evidence>
<reference evidence="6 7" key="1">
    <citation type="journal article" date="2018" name="Microbes Environ.">
        <title>Comparative Genomic Insights into Endofungal Lifestyles of Two Bacterial Endosymbionts, Mycoavidus cysteinexigens and Burkholderia rhizoxinica.</title>
        <authorList>
            <person name="Sharmin D."/>
            <person name="Guo Y."/>
            <person name="Nishizawa T."/>
            <person name="Ohshima S."/>
            <person name="Sato Y."/>
            <person name="Takashima Y."/>
            <person name="Narisawa K."/>
            <person name="Ohta H."/>
        </authorList>
    </citation>
    <scope>NUCLEOTIDE SEQUENCE [LARGE SCALE GENOMIC DNA]</scope>
    <source>
        <strain evidence="6 7">B1-EB</strain>
    </source>
</reference>
<proteinExistence type="predicted"/>
<keyword evidence="2" id="KW-0812">Transmembrane</keyword>
<organism evidence="6 7">
    <name type="scientific">Mycoavidus cysteinexigens</name>
    <dbReference type="NCBI Taxonomy" id="1553431"/>
    <lineage>
        <taxon>Bacteria</taxon>
        <taxon>Pseudomonadati</taxon>
        <taxon>Pseudomonadota</taxon>
        <taxon>Betaproteobacteria</taxon>
        <taxon>Burkholderiales</taxon>
        <taxon>Burkholderiaceae</taxon>
        <taxon>Mycoavidus</taxon>
    </lineage>
</organism>
<dbReference type="Pfam" id="PF07798">
    <property type="entry name" value="CCDC90-like"/>
    <property type="match status" value="1"/>
</dbReference>
<evidence type="ECO:0000313" key="7">
    <source>
        <dbReference type="Proteomes" id="UP000282597"/>
    </source>
</evidence>
<keyword evidence="3" id="KW-1133">Transmembrane helix</keyword>
<dbReference type="PANTHER" id="PTHR14360:SF1">
    <property type="entry name" value="PROTEIN FMP32, MITOCHONDRIAL"/>
    <property type="match status" value="1"/>
</dbReference>
<dbReference type="KEGG" id="mcys:MCB1EB_0344"/>
<protein>
    <submittedName>
        <fullName evidence="6">Hypothetical phage protein</fullName>
    </submittedName>
</protein>
<keyword evidence="4" id="KW-0175">Coiled coil</keyword>
<evidence type="ECO:0000256" key="3">
    <source>
        <dbReference type="ARBA" id="ARBA00022989"/>
    </source>
</evidence>
<sequence length="133" mass="14811">MAMAIFDTLKFSKRLKEAGVPSAQAEAEAEVLSEIFAVNLQELPTKKDLHAVKEELRHEISDLRKDMDLKFEQTTSALRGEISGLRDGLRGEISSLREEASNNKFELLKWFVGISIAQVGLIIGILKFLPGNI</sequence>
<dbReference type="PANTHER" id="PTHR14360">
    <property type="entry name" value="PROTEIN FMP32, MITOCHONDRIAL"/>
    <property type="match status" value="1"/>
</dbReference>
<evidence type="ECO:0000256" key="4">
    <source>
        <dbReference type="ARBA" id="ARBA00023054"/>
    </source>
</evidence>
<comment type="subcellular location">
    <subcellularLocation>
        <location evidence="1">Membrane</location>
    </subcellularLocation>
</comment>
<name>A0A2Z6ESY2_9BURK</name>
<dbReference type="Gene3D" id="1.20.5.340">
    <property type="match status" value="1"/>
</dbReference>
<dbReference type="AlphaFoldDB" id="A0A2Z6ESY2"/>
<dbReference type="InterPro" id="IPR024461">
    <property type="entry name" value="CCDC90-like"/>
</dbReference>
<evidence type="ECO:0000256" key="5">
    <source>
        <dbReference type="ARBA" id="ARBA00023136"/>
    </source>
</evidence>
<evidence type="ECO:0000256" key="2">
    <source>
        <dbReference type="ARBA" id="ARBA00022692"/>
    </source>
</evidence>
<accession>A0A2Z6ESY2</accession>
<evidence type="ECO:0000256" key="1">
    <source>
        <dbReference type="ARBA" id="ARBA00004370"/>
    </source>
</evidence>